<proteinExistence type="predicted"/>
<evidence type="ECO:0000313" key="3">
    <source>
        <dbReference type="Proteomes" id="UP000077143"/>
    </source>
</evidence>
<keyword evidence="1" id="KW-0732">Signal</keyword>
<feature type="chain" id="PRO_5039272911" description="Pyridine nucleotide-disulfide oxidoreductase" evidence="1">
    <location>
        <begin position="20"/>
        <end position="176"/>
    </location>
</feature>
<dbReference type="STRING" id="1682113.A7U43_05410"/>
<dbReference type="PROSITE" id="PS51257">
    <property type="entry name" value="PROKAR_LIPOPROTEIN"/>
    <property type="match status" value="1"/>
</dbReference>
<dbReference type="EMBL" id="CP015596">
    <property type="protein sequence ID" value="ANE78844.1"/>
    <property type="molecule type" value="Genomic_DNA"/>
</dbReference>
<accession>A0A172UJ91</accession>
<dbReference type="AlphaFoldDB" id="A0A172UJ91"/>
<name>A0A172UJ91_9MYCO</name>
<feature type="signal peptide" evidence="1">
    <location>
        <begin position="1"/>
        <end position="19"/>
    </location>
</feature>
<evidence type="ECO:0000313" key="2">
    <source>
        <dbReference type="EMBL" id="ANE78844.1"/>
    </source>
</evidence>
<dbReference type="Proteomes" id="UP000077143">
    <property type="component" value="Chromosome"/>
</dbReference>
<organism evidence="2 3">
    <name type="scientific">Mycobacterium adipatum</name>
    <dbReference type="NCBI Taxonomy" id="1682113"/>
    <lineage>
        <taxon>Bacteria</taxon>
        <taxon>Bacillati</taxon>
        <taxon>Actinomycetota</taxon>
        <taxon>Actinomycetes</taxon>
        <taxon>Mycobacteriales</taxon>
        <taxon>Mycobacteriaceae</taxon>
        <taxon>Mycobacterium</taxon>
    </lineage>
</organism>
<evidence type="ECO:0000256" key="1">
    <source>
        <dbReference type="SAM" id="SignalP"/>
    </source>
</evidence>
<dbReference type="KEGG" id="madi:A7U43_05410"/>
<keyword evidence="3" id="KW-1185">Reference proteome</keyword>
<sequence length="176" mass="18511">MTRRPLRIAALVAALVVMAGLAGCGVRTVDPDVAASTVFAVGDCVEIDSGIAPSPDPARATEVSCTEDPSYTVGATTNAAGDCPTSEYQHLPTAYAEPSTARLCLVPNLVANQCYLMEMPIGLVEKVSCNPRDDGVLVQVTQRLDVRDQSACPAAAGSYAWPYPAPARTYCTRTLF</sequence>
<protein>
    <recommendedName>
        <fullName evidence="4">Pyridine nucleotide-disulfide oxidoreductase</fullName>
    </recommendedName>
</protein>
<reference evidence="2 3" key="1">
    <citation type="submission" date="2016-05" db="EMBL/GenBank/DDBJ databases">
        <title>Complete genome sequence of a phthalic acid esters degrading Mycobacterium sp. YC-RL4.</title>
        <authorList>
            <person name="Ren L."/>
            <person name="Fan S."/>
            <person name="Ruth N."/>
            <person name="Jia Y."/>
            <person name="Wang J."/>
            <person name="Qiao C."/>
        </authorList>
    </citation>
    <scope>NUCLEOTIDE SEQUENCE [LARGE SCALE GENOMIC DNA]</scope>
    <source>
        <strain evidence="2 3">YC-RL4</strain>
    </source>
</reference>
<evidence type="ECO:0008006" key="4">
    <source>
        <dbReference type="Google" id="ProtNLM"/>
    </source>
</evidence>
<dbReference type="RefSeq" id="WP_067992055.1">
    <property type="nucleotide sequence ID" value="NZ_CP015596.1"/>
</dbReference>
<gene>
    <name evidence="2" type="ORF">A7U43_05410</name>
</gene>